<feature type="transmembrane region" description="Helical" evidence="6">
    <location>
        <begin position="96"/>
        <end position="118"/>
    </location>
</feature>
<dbReference type="Pfam" id="PF01061">
    <property type="entry name" value="ABC2_membrane"/>
    <property type="match status" value="1"/>
</dbReference>
<keyword evidence="5 6" id="KW-0472">Membrane</keyword>
<feature type="transmembrane region" description="Helical" evidence="6">
    <location>
        <begin position="33"/>
        <end position="57"/>
    </location>
</feature>
<keyword evidence="3 6" id="KW-0812">Transmembrane</keyword>
<sequence length="231" mass="26742">MYVPLMPVLLWFPFEVKILKREHFNKWYDLGPYYLALTVVSIPVQMILTLIYIAITYTLTDQPMEADRIIWFYIVCILTVLVAESFGLLVGSVFSIVNALFLGTVIKIPMMLLATYGFGSGAESIPGWIRISMYFSYLRYSVEGLMSTMLKNRSIIPCPEQEEWCIYTDVTFFLKSMGMENAVLWIDITALLVFYLFFKVVGFYLLKQRLSPNRLTRSIHAMLKLVKSKLN</sequence>
<dbReference type="PANTHER" id="PTHR48041:SF15">
    <property type="entry name" value="FI05267P"/>
    <property type="match status" value="1"/>
</dbReference>
<evidence type="ECO:0000256" key="3">
    <source>
        <dbReference type="ARBA" id="ARBA00022692"/>
    </source>
</evidence>
<name>A0ABD2MI97_9CUCU</name>
<comment type="caution">
    <text evidence="8">The sequence shown here is derived from an EMBL/GenBank/DDBJ whole genome shotgun (WGS) entry which is preliminary data.</text>
</comment>
<keyword evidence="4 6" id="KW-1133">Transmembrane helix</keyword>
<keyword evidence="9" id="KW-1185">Reference proteome</keyword>
<organism evidence="8 9">
    <name type="scientific">Cryptolaemus montrouzieri</name>
    <dbReference type="NCBI Taxonomy" id="559131"/>
    <lineage>
        <taxon>Eukaryota</taxon>
        <taxon>Metazoa</taxon>
        <taxon>Ecdysozoa</taxon>
        <taxon>Arthropoda</taxon>
        <taxon>Hexapoda</taxon>
        <taxon>Insecta</taxon>
        <taxon>Pterygota</taxon>
        <taxon>Neoptera</taxon>
        <taxon>Endopterygota</taxon>
        <taxon>Coleoptera</taxon>
        <taxon>Polyphaga</taxon>
        <taxon>Cucujiformia</taxon>
        <taxon>Coccinelloidea</taxon>
        <taxon>Coccinellidae</taxon>
        <taxon>Scymninae</taxon>
        <taxon>Scymnini</taxon>
        <taxon>Cryptolaemus</taxon>
    </lineage>
</organism>
<evidence type="ECO:0000256" key="5">
    <source>
        <dbReference type="ARBA" id="ARBA00023136"/>
    </source>
</evidence>
<dbReference type="Proteomes" id="UP001516400">
    <property type="component" value="Unassembled WGS sequence"/>
</dbReference>
<dbReference type="InterPro" id="IPR013525">
    <property type="entry name" value="ABC2_TM"/>
</dbReference>
<evidence type="ECO:0000313" key="8">
    <source>
        <dbReference type="EMBL" id="KAL3266092.1"/>
    </source>
</evidence>
<accession>A0ABD2MI97</accession>
<dbReference type="PANTHER" id="PTHR48041">
    <property type="entry name" value="ABC TRANSPORTER G FAMILY MEMBER 28"/>
    <property type="match status" value="1"/>
</dbReference>
<evidence type="ECO:0000256" key="1">
    <source>
        <dbReference type="ARBA" id="ARBA00004141"/>
    </source>
</evidence>
<feature type="transmembrane region" description="Helical" evidence="6">
    <location>
        <begin position="69"/>
        <end position="90"/>
    </location>
</feature>
<dbReference type="InterPro" id="IPR050352">
    <property type="entry name" value="ABCG_transporters"/>
</dbReference>
<feature type="domain" description="ABC-2 type transporter transmembrane" evidence="7">
    <location>
        <begin position="2"/>
        <end position="150"/>
    </location>
</feature>
<dbReference type="EMBL" id="JABFTP020000001">
    <property type="protein sequence ID" value="KAL3266092.1"/>
    <property type="molecule type" value="Genomic_DNA"/>
</dbReference>
<comment type="subcellular location">
    <subcellularLocation>
        <location evidence="1">Membrane</location>
        <topology evidence="1">Multi-pass membrane protein</topology>
    </subcellularLocation>
</comment>
<protein>
    <recommendedName>
        <fullName evidence="7">ABC-2 type transporter transmembrane domain-containing protein</fullName>
    </recommendedName>
</protein>
<feature type="transmembrane region" description="Helical" evidence="6">
    <location>
        <begin position="182"/>
        <end position="206"/>
    </location>
</feature>
<evidence type="ECO:0000256" key="6">
    <source>
        <dbReference type="SAM" id="Phobius"/>
    </source>
</evidence>
<reference evidence="8 9" key="1">
    <citation type="journal article" date="2021" name="BMC Biol.">
        <title>Horizontally acquired antibacterial genes associated with adaptive radiation of ladybird beetles.</title>
        <authorList>
            <person name="Li H.S."/>
            <person name="Tang X.F."/>
            <person name="Huang Y.H."/>
            <person name="Xu Z.Y."/>
            <person name="Chen M.L."/>
            <person name="Du X.Y."/>
            <person name="Qiu B.Y."/>
            <person name="Chen P.T."/>
            <person name="Zhang W."/>
            <person name="Slipinski A."/>
            <person name="Escalona H.E."/>
            <person name="Waterhouse R.M."/>
            <person name="Zwick A."/>
            <person name="Pang H."/>
        </authorList>
    </citation>
    <scope>NUCLEOTIDE SEQUENCE [LARGE SCALE GENOMIC DNA]</scope>
    <source>
        <strain evidence="8">SYSU2018</strain>
    </source>
</reference>
<dbReference type="AlphaFoldDB" id="A0ABD2MI97"/>
<evidence type="ECO:0000259" key="7">
    <source>
        <dbReference type="Pfam" id="PF01061"/>
    </source>
</evidence>
<keyword evidence="2" id="KW-0813">Transport</keyword>
<evidence type="ECO:0000313" key="9">
    <source>
        <dbReference type="Proteomes" id="UP001516400"/>
    </source>
</evidence>
<evidence type="ECO:0000256" key="4">
    <source>
        <dbReference type="ARBA" id="ARBA00022989"/>
    </source>
</evidence>
<dbReference type="GO" id="GO:0016020">
    <property type="term" value="C:membrane"/>
    <property type="evidence" value="ECO:0007669"/>
    <property type="project" value="UniProtKB-SubCell"/>
</dbReference>
<proteinExistence type="predicted"/>
<gene>
    <name evidence="8" type="ORF">HHI36_010278</name>
</gene>
<evidence type="ECO:0000256" key="2">
    <source>
        <dbReference type="ARBA" id="ARBA00022448"/>
    </source>
</evidence>